<organism evidence="2">
    <name type="scientific">marine sediment metagenome</name>
    <dbReference type="NCBI Taxonomy" id="412755"/>
    <lineage>
        <taxon>unclassified sequences</taxon>
        <taxon>metagenomes</taxon>
        <taxon>ecological metagenomes</taxon>
    </lineage>
</organism>
<proteinExistence type="predicted"/>
<sequence length="79" mass="8261">MVLFEEKKAPFSISICGTTDIVDVTGAGDTVISVFTLALACGSTFKEAAMLANYAGDIVVMKKGTATLSVQELKKNIVS</sequence>
<evidence type="ECO:0000313" key="2">
    <source>
        <dbReference type="EMBL" id="KKN39865.1"/>
    </source>
</evidence>
<protein>
    <recommendedName>
        <fullName evidence="1">Carbohydrate kinase PfkB domain-containing protein</fullName>
    </recommendedName>
</protein>
<dbReference type="AlphaFoldDB" id="A0A0F9Q795"/>
<dbReference type="InterPro" id="IPR011611">
    <property type="entry name" value="PfkB_dom"/>
</dbReference>
<feature type="domain" description="Carbohydrate kinase PfkB" evidence="1">
    <location>
        <begin position="6"/>
        <end position="67"/>
    </location>
</feature>
<dbReference type="Pfam" id="PF00294">
    <property type="entry name" value="PfkB"/>
    <property type="match status" value="1"/>
</dbReference>
<dbReference type="Gene3D" id="3.40.1190.20">
    <property type="match status" value="1"/>
</dbReference>
<dbReference type="SUPFAM" id="SSF53613">
    <property type="entry name" value="Ribokinase-like"/>
    <property type="match status" value="1"/>
</dbReference>
<name>A0A0F9Q795_9ZZZZ</name>
<dbReference type="GO" id="GO:0033785">
    <property type="term" value="F:heptose 7-phosphate kinase activity"/>
    <property type="evidence" value="ECO:0007669"/>
    <property type="project" value="TreeGrafter"/>
</dbReference>
<accession>A0A0F9Q795</accession>
<dbReference type="EMBL" id="LAZR01001740">
    <property type="protein sequence ID" value="KKN39865.1"/>
    <property type="molecule type" value="Genomic_DNA"/>
</dbReference>
<comment type="caution">
    <text evidence="2">The sequence shown here is derived from an EMBL/GenBank/DDBJ whole genome shotgun (WGS) entry which is preliminary data.</text>
</comment>
<dbReference type="PANTHER" id="PTHR46969:SF1">
    <property type="entry name" value="BIFUNCTIONAL PROTEIN HLDE"/>
    <property type="match status" value="1"/>
</dbReference>
<dbReference type="PANTHER" id="PTHR46969">
    <property type="entry name" value="BIFUNCTIONAL PROTEIN HLDE"/>
    <property type="match status" value="1"/>
</dbReference>
<gene>
    <name evidence="2" type="ORF">LCGC14_0739240</name>
</gene>
<evidence type="ECO:0000259" key="1">
    <source>
        <dbReference type="Pfam" id="PF00294"/>
    </source>
</evidence>
<dbReference type="GO" id="GO:0033786">
    <property type="term" value="F:heptose-1-phosphate adenylyltransferase activity"/>
    <property type="evidence" value="ECO:0007669"/>
    <property type="project" value="TreeGrafter"/>
</dbReference>
<dbReference type="GO" id="GO:0005829">
    <property type="term" value="C:cytosol"/>
    <property type="evidence" value="ECO:0007669"/>
    <property type="project" value="TreeGrafter"/>
</dbReference>
<reference evidence="2" key="1">
    <citation type="journal article" date="2015" name="Nature">
        <title>Complex archaea that bridge the gap between prokaryotes and eukaryotes.</title>
        <authorList>
            <person name="Spang A."/>
            <person name="Saw J.H."/>
            <person name="Jorgensen S.L."/>
            <person name="Zaremba-Niedzwiedzka K."/>
            <person name="Martijn J."/>
            <person name="Lind A.E."/>
            <person name="van Eijk R."/>
            <person name="Schleper C."/>
            <person name="Guy L."/>
            <person name="Ettema T.J."/>
        </authorList>
    </citation>
    <scope>NUCLEOTIDE SEQUENCE</scope>
</reference>
<dbReference type="InterPro" id="IPR029056">
    <property type="entry name" value="Ribokinase-like"/>
</dbReference>